<feature type="region of interest" description="Disordered" evidence="1">
    <location>
        <begin position="210"/>
        <end position="234"/>
    </location>
</feature>
<feature type="transmembrane region" description="Helical" evidence="2">
    <location>
        <begin position="552"/>
        <end position="570"/>
    </location>
</feature>
<sequence length="619" mass="69743">MMFTAVSSLLVVMTMTAATAAAPTKIDFLRAMDKHRNGGSRHLSESEFKAELYGNSPSSSALRAKFMEKSTPITSDEQRRQLQNYKYDANHDGSDDYFRAYGTWENEFGFDITQYSLSYHRCSEVRQFDDELAAQEDSTNVFATKHFAVFRFCPKATCMGWQEEEADCGCYYQCEAVLAAEANNGNNNGDSDLCESACQTQCVIWQRQNQDSSSSSSSGSGRNLQNNNNNNNNNNAYDSYTFAPYYDDGSSQEVYGARGQGCQANYGEYMIEIQDYLQMMLEWQEERYEEYESYCENCMLKVYNQWLKNGGQRERHLSFEEFKNSEEHRSLGGYYGACPEYDTCYEYMKISFVDKYSGYFECTEVEHSNGQVAYIGPHCAADGFTITLGVFSDQYCNEYIGNGVDISNFLGGNLAEDALKGYYNTGYGATFEQLKYIQDDNLCIPCMKSEHLWTTDDGGDASDITELCAYLYESSARCDKHYRAYNSQAQMAKYAEAVAQEDLACDFIDSVVMGNFNEMGFVNLDNMYGIQNGAGSTIGQQYGQFVGKVSPLQIFGLVASLMAVVILAGWSMTLHQSLTKNGPWRPRRRADLVNANSLDRQNSGIVLGRSMSNTSYYVS</sequence>
<feature type="signal peptide" evidence="3">
    <location>
        <begin position="1"/>
        <end position="21"/>
    </location>
</feature>
<gene>
    <name evidence="4" type="ORF">ACHAWU_000420</name>
</gene>
<keyword evidence="5" id="KW-1185">Reference proteome</keyword>
<keyword evidence="3" id="KW-0732">Signal</keyword>
<evidence type="ECO:0000256" key="1">
    <source>
        <dbReference type="SAM" id="MobiDB-lite"/>
    </source>
</evidence>
<evidence type="ECO:0000313" key="4">
    <source>
        <dbReference type="EMBL" id="KAL3757779.1"/>
    </source>
</evidence>
<accession>A0ABD3M163</accession>
<keyword evidence="2" id="KW-0812">Transmembrane</keyword>
<dbReference type="EMBL" id="JALLBG020000254">
    <property type="protein sequence ID" value="KAL3757779.1"/>
    <property type="molecule type" value="Genomic_DNA"/>
</dbReference>
<evidence type="ECO:0000313" key="5">
    <source>
        <dbReference type="Proteomes" id="UP001530293"/>
    </source>
</evidence>
<evidence type="ECO:0000256" key="3">
    <source>
        <dbReference type="SAM" id="SignalP"/>
    </source>
</evidence>
<protein>
    <submittedName>
        <fullName evidence="4">Uncharacterized protein</fullName>
    </submittedName>
</protein>
<name>A0ABD3M163_9STRA</name>
<keyword evidence="2" id="KW-0472">Membrane</keyword>
<evidence type="ECO:0000256" key="2">
    <source>
        <dbReference type="SAM" id="Phobius"/>
    </source>
</evidence>
<dbReference type="Proteomes" id="UP001530293">
    <property type="component" value="Unassembled WGS sequence"/>
</dbReference>
<comment type="caution">
    <text evidence="4">The sequence shown here is derived from an EMBL/GenBank/DDBJ whole genome shotgun (WGS) entry which is preliminary data.</text>
</comment>
<reference evidence="4 5" key="1">
    <citation type="submission" date="2024-10" db="EMBL/GenBank/DDBJ databases">
        <title>Updated reference genomes for cyclostephanoid diatoms.</title>
        <authorList>
            <person name="Roberts W.R."/>
            <person name="Alverson A.J."/>
        </authorList>
    </citation>
    <scope>NUCLEOTIDE SEQUENCE [LARGE SCALE GENOMIC DNA]</scope>
    <source>
        <strain evidence="4 5">AJA232-27</strain>
    </source>
</reference>
<dbReference type="AlphaFoldDB" id="A0ABD3M163"/>
<feature type="chain" id="PRO_5044852462" evidence="3">
    <location>
        <begin position="22"/>
        <end position="619"/>
    </location>
</feature>
<organism evidence="4 5">
    <name type="scientific">Discostella pseudostelligera</name>
    <dbReference type="NCBI Taxonomy" id="259834"/>
    <lineage>
        <taxon>Eukaryota</taxon>
        <taxon>Sar</taxon>
        <taxon>Stramenopiles</taxon>
        <taxon>Ochrophyta</taxon>
        <taxon>Bacillariophyta</taxon>
        <taxon>Coscinodiscophyceae</taxon>
        <taxon>Thalassiosirophycidae</taxon>
        <taxon>Stephanodiscales</taxon>
        <taxon>Stephanodiscaceae</taxon>
        <taxon>Discostella</taxon>
    </lineage>
</organism>
<proteinExistence type="predicted"/>
<keyword evidence="2" id="KW-1133">Transmembrane helix</keyword>